<name>A0A0D8L772_MORMO</name>
<dbReference type="InterPro" id="IPR006315">
    <property type="entry name" value="OM_autotransptr_brl_dom"/>
</dbReference>
<gene>
    <name evidence="2" type="ORF">UA45_10725</name>
</gene>
<organism evidence="2 3">
    <name type="scientific">Morganella morganii</name>
    <name type="common">Proteus morganii</name>
    <dbReference type="NCBI Taxonomy" id="582"/>
    <lineage>
        <taxon>Bacteria</taxon>
        <taxon>Pseudomonadati</taxon>
        <taxon>Pseudomonadota</taxon>
        <taxon>Gammaproteobacteria</taxon>
        <taxon>Enterobacterales</taxon>
        <taxon>Morganellaceae</taxon>
        <taxon>Morganella</taxon>
    </lineage>
</organism>
<dbReference type="SUPFAM" id="SSF103515">
    <property type="entry name" value="Autotransporter"/>
    <property type="match status" value="1"/>
</dbReference>
<dbReference type="InterPro" id="IPR005546">
    <property type="entry name" value="Autotransporte_beta"/>
</dbReference>
<dbReference type="GO" id="GO:0019867">
    <property type="term" value="C:outer membrane"/>
    <property type="evidence" value="ECO:0007669"/>
    <property type="project" value="InterPro"/>
</dbReference>
<proteinExistence type="predicted"/>
<dbReference type="Proteomes" id="UP000032582">
    <property type="component" value="Unassembled WGS sequence"/>
</dbReference>
<evidence type="ECO:0000259" key="1">
    <source>
        <dbReference type="Pfam" id="PF03797"/>
    </source>
</evidence>
<feature type="domain" description="Autotransporter" evidence="1">
    <location>
        <begin position="27"/>
        <end position="115"/>
    </location>
</feature>
<sequence>MINELHQEDKCIDIHFQCLCGSRLQHGGTGLKMKGERSNSVDTRLGARLTYANQKQSDKSSQPFVEVNWLHSNAKSDMTFNNPYTFSDDMPASRVKIKAGAEGQISPNRRVRGNVSRQMGANNYSGDRAMIGVKYQWK</sequence>
<dbReference type="Gene3D" id="2.40.128.130">
    <property type="entry name" value="Autotransporter beta-domain"/>
    <property type="match status" value="1"/>
</dbReference>
<evidence type="ECO:0000313" key="2">
    <source>
        <dbReference type="EMBL" id="KJF77745.1"/>
    </source>
</evidence>
<comment type="caution">
    <text evidence="2">The sequence shown here is derived from an EMBL/GenBank/DDBJ whole genome shotgun (WGS) entry which is preliminary data.</text>
</comment>
<evidence type="ECO:0000313" key="3">
    <source>
        <dbReference type="Proteomes" id="UP000032582"/>
    </source>
</evidence>
<accession>A0A0D8L772</accession>
<dbReference type="Pfam" id="PF03797">
    <property type="entry name" value="Autotransporter"/>
    <property type="match status" value="1"/>
</dbReference>
<dbReference type="InterPro" id="IPR036709">
    <property type="entry name" value="Autotransporte_beta_dom_sf"/>
</dbReference>
<dbReference type="AlphaFoldDB" id="A0A0D8L772"/>
<dbReference type="EMBL" id="JZSH01000109">
    <property type="protein sequence ID" value="KJF77745.1"/>
    <property type="molecule type" value="Genomic_DNA"/>
</dbReference>
<dbReference type="PATRIC" id="fig|582.24.peg.3374"/>
<reference evidence="2 3" key="1">
    <citation type="submission" date="2015-02" db="EMBL/GenBank/DDBJ databases">
        <title>Whole genome shotgun sequencing of cultured foodborne pathogen.</title>
        <authorList>
            <person name="Timme R."/>
            <person name="Allard M.W."/>
            <person name="Strain E."/>
            <person name="Evans P.S."/>
            <person name="Brown E."/>
        </authorList>
    </citation>
    <scope>NUCLEOTIDE SEQUENCE [LARGE SCALE GENOMIC DNA]</scope>
    <source>
        <strain evidence="2 3">GCSL-TSO-24</strain>
    </source>
</reference>
<dbReference type="NCBIfam" id="TIGR01414">
    <property type="entry name" value="autotrans_barl"/>
    <property type="match status" value="1"/>
</dbReference>
<protein>
    <recommendedName>
        <fullName evidence="1">Autotransporter domain-containing protein</fullName>
    </recommendedName>
</protein>